<organism evidence="4 5">
    <name type="scientific">Aerophobetes bacterium</name>
    <dbReference type="NCBI Taxonomy" id="2030807"/>
    <lineage>
        <taxon>Bacteria</taxon>
        <taxon>Candidatus Aerophobota</taxon>
    </lineage>
</organism>
<gene>
    <name evidence="4" type="ORF">E3J48_03780</name>
</gene>
<dbReference type="Pfam" id="PF25137">
    <property type="entry name" value="ADH_Fe_C"/>
    <property type="match status" value="1"/>
</dbReference>
<sequence length="449" mass="48648">MSSTRDHKEKALELLHGWKKESYAFGIGSLPKVGDFAELAGTSTILVVTGWETEKWIDQFVDEVKSSLRKKGIVIRDVIPGARPNAPREDVYRIANQIGKMRPDSIIAVGGGSTIDAVKAAGVLATLGSDDVERYFGMGLVTERLEAEGKKLPPVIAVQTAASSGAHLTKYSNITAPLTGQKKLIVDQAVVPRWAVFDYKTTLGAPYAITTDGALDGISHCLEVLYGATGKPFFAKAMEIAEAGISLIVENLPKAIDNPRDEDARVGIGLGTDLGAYAIMVGGTNYGHLFSFSVVSKLTHGRACAIVNPYATVFFAPTIREQLKLVGKILKDAGYIAKDIEGYQAKDLGRIVAQGMIRLLRRVNFPTTFNEVGVDDEDKERILKAAKNPQLWSKLEQAPVSLISRDEKGDIDIKQTEENIDIYMGALVDAIRTGDFASIKNVPVEEVKT</sequence>
<dbReference type="InterPro" id="IPR039697">
    <property type="entry name" value="Alcohol_dehydrogenase_Fe"/>
</dbReference>
<accession>A0A523W6Y8</accession>
<dbReference type="GO" id="GO:0004022">
    <property type="term" value="F:alcohol dehydrogenase (NAD+) activity"/>
    <property type="evidence" value="ECO:0007669"/>
    <property type="project" value="TreeGrafter"/>
</dbReference>
<dbReference type="AlphaFoldDB" id="A0A523W6Y8"/>
<dbReference type="PANTHER" id="PTHR11496">
    <property type="entry name" value="ALCOHOL DEHYDROGENASE"/>
    <property type="match status" value="1"/>
</dbReference>
<dbReference type="InterPro" id="IPR056798">
    <property type="entry name" value="ADH_Fe_C"/>
</dbReference>
<keyword evidence="1" id="KW-0560">Oxidoreductase</keyword>
<evidence type="ECO:0000259" key="2">
    <source>
        <dbReference type="Pfam" id="PF00465"/>
    </source>
</evidence>
<evidence type="ECO:0000313" key="4">
    <source>
        <dbReference type="EMBL" id="TET62783.1"/>
    </source>
</evidence>
<dbReference type="EMBL" id="SOIZ01000160">
    <property type="protein sequence ID" value="TET62783.1"/>
    <property type="molecule type" value="Genomic_DNA"/>
</dbReference>
<dbReference type="CDD" id="cd08551">
    <property type="entry name" value="Fe-ADH"/>
    <property type="match status" value="1"/>
</dbReference>
<dbReference type="GO" id="GO:0046872">
    <property type="term" value="F:metal ion binding"/>
    <property type="evidence" value="ECO:0007669"/>
    <property type="project" value="InterPro"/>
</dbReference>
<dbReference type="Proteomes" id="UP000319130">
    <property type="component" value="Unassembled WGS sequence"/>
</dbReference>
<evidence type="ECO:0000256" key="1">
    <source>
        <dbReference type="ARBA" id="ARBA00023002"/>
    </source>
</evidence>
<protein>
    <submittedName>
        <fullName evidence="4">Iron-containing alcohol dehydrogenase</fullName>
    </submittedName>
</protein>
<feature type="domain" description="Alcohol dehydrogenase iron-type/glycerol dehydrogenase GldA" evidence="2">
    <location>
        <begin position="22"/>
        <end position="198"/>
    </location>
</feature>
<dbReference type="PANTHER" id="PTHR11496:SF83">
    <property type="entry name" value="HYDROXYACID-OXOACID TRANSHYDROGENASE, MITOCHONDRIAL"/>
    <property type="match status" value="1"/>
</dbReference>
<proteinExistence type="predicted"/>
<dbReference type="InterPro" id="IPR001670">
    <property type="entry name" value="ADH_Fe/GldA"/>
</dbReference>
<name>A0A523W6Y8_UNCAE</name>
<feature type="domain" description="Fe-containing alcohol dehydrogenase-like C-terminal" evidence="3">
    <location>
        <begin position="212"/>
        <end position="387"/>
    </location>
</feature>
<dbReference type="Gene3D" id="1.20.1090.10">
    <property type="entry name" value="Dehydroquinate synthase-like - alpha domain"/>
    <property type="match status" value="1"/>
</dbReference>
<evidence type="ECO:0000313" key="5">
    <source>
        <dbReference type="Proteomes" id="UP000319130"/>
    </source>
</evidence>
<comment type="caution">
    <text evidence="4">The sequence shown here is derived from an EMBL/GenBank/DDBJ whole genome shotgun (WGS) entry which is preliminary data.</text>
</comment>
<dbReference type="SUPFAM" id="SSF56796">
    <property type="entry name" value="Dehydroquinate synthase-like"/>
    <property type="match status" value="1"/>
</dbReference>
<dbReference type="Pfam" id="PF00465">
    <property type="entry name" value="Fe-ADH"/>
    <property type="match status" value="1"/>
</dbReference>
<dbReference type="Gene3D" id="3.40.50.1970">
    <property type="match status" value="1"/>
</dbReference>
<evidence type="ECO:0000259" key="3">
    <source>
        <dbReference type="Pfam" id="PF25137"/>
    </source>
</evidence>
<reference evidence="4 5" key="1">
    <citation type="submission" date="2019-03" db="EMBL/GenBank/DDBJ databases">
        <title>Metabolic potential of uncultured bacteria and archaea associated with petroleum seepage in deep-sea sediments.</title>
        <authorList>
            <person name="Dong X."/>
            <person name="Hubert C."/>
        </authorList>
    </citation>
    <scope>NUCLEOTIDE SEQUENCE [LARGE SCALE GENOMIC DNA]</scope>
    <source>
        <strain evidence="4">E29_bin52</strain>
    </source>
</reference>